<accession>A0ABW5EFP8</accession>
<evidence type="ECO:0000259" key="10">
    <source>
        <dbReference type="Pfam" id="PF02602"/>
    </source>
</evidence>
<organism evidence="11 12">
    <name type="scientific">Microbulbifer halophilus</name>
    <dbReference type="NCBI Taxonomy" id="453963"/>
    <lineage>
        <taxon>Bacteria</taxon>
        <taxon>Pseudomonadati</taxon>
        <taxon>Pseudomonadota</taxon>
        <taxon>Gammaproteobacteria</taxon>
        <taxon>Cellvibrionales</taxon>
        <taxon>Microbulbiferaceae</taxon>
        <taxon>Microbulbifer</taxon>
    </lineage>
</organism>
<evidence type="ECO:0000256" key="1">
    <source>
        <dbReference type="ARBA" id="ARBA00004772"/>
    </source>
</evidence>
<dbReference type="Proteomes" id="UP001597425">
    <property type="component" value="Unassembled WGS sequence"/>
</dbReference>
<evidence type="ECO:0000256" key="5">
    <source>
        <dbReference type="ARBA" id="ARBA00023244"/>
    </source>
</evidence>
<dbReference type="InterPro" id="IPR003754">
    <property type="entry name" value="4pyrrol_synth_uPrphyn_synth"/>
</dbReference>
<dbReference type="Gene3D" id="3.40.50.10090">
    <property type="match status" value="2"/>
</dbReference>
<evidence type="ECO:0000256" key="7">
    <source>
        <dbReference type="ARBA" id="ARBA00040167"/>
    </source>
</evidence>
<protein>
    <recommendedName>
        <fullName evidence="7 9">Uroporphyrinogen-III synthase</fullName>
        <ecNumber evidence="3 9">4.2.1.75</ecNumber>
    </recommendedName>
</protein>
<feature type="domain" description="Tetrapyrrole biosynthesis uroporphyrinogen III synthase" evidence="10">
    <location>
        <begin position="23"/>
        <end position="240"/>
    </location>
</feature>
<dbReference type="CDD" id="cd06578">
    <property type="entry name" value="HemD"/>
    <property type="match status" value="1"/>
</dbReference>
<comment type="caution">
    <text evidence="11">The sequence shown here is derived from an EMBL/GenBank/DDBJ whole genome shotgun (WGS) entry which is preliminary data.</text>
</comment>
<dbReference type="SUPFAM" id="SSF69618">
    <property type="entry name" value="HemD-like"/>
    <property type="match status" value="1"/>
</dbReference>
<dbReference type="EMBL" id="JBHUJD010000011">
    <property type="protein sequence ID" value="MFD2310795.1"/>
    <property type="molecule type" value="Genomic_DNA"/>
</dbReference>
<dbReference type="RefSeq" id="WP_265721646.1">
    <property type="nucleotide sequence ID" value="NZ_JAPIVK010000013.1"/>
</dbReference>
<dbReference type="EC" id="4.2.1.75" evidence="3 9"/>
<name>A0ABW5EFP8_9GAMM</name>
<comment type="pathway">
    <text evidence="1 9">Porphyrin-containing compound metabolism; protoporphyrin-IX biosynthesis; coproporphyrinogen-III from 5-aminolevulinate: step 3/4.</text>
</comment>
<comment type="function">
    <text evidence="6 9">Catalyzes cyclization of the linear tetrapyrrole, hydroxymethylbilane, to the macrocyclic uroporphyrinogen III.</text>
</comment>
<keyword evidence="5 9" id="KW-0627">Porphyrin biosynthesis</keyword>
<sequence length="257" mass="28053">MSVLAGKRILVTRPAQRAGTWCALLRDAGAAVDHIPMLAIEPIDSGAPLQTIKKRILDFDQFDRAIFVSQNAVEFGCDWLDTYWPQLPIGPRYYAIGAATARALDERGIDCERGGDTMDSEALLSLPELQKIDGERALIFRGSGGRTLIGDTLRGRGARVDYCELYRRLLPPEALQQLQDYSARADAIAVHSGETLANLAHCIERSGRTALFAIPLACPSERVAERARTLGFARPQAARNAGDSAMRAALETALARY</sequence>
<keyword evidence="4 9" id="KW-0456">Lyase</keyword>
<evidence type="ECO:0000313" key="12">
    <source>
        <dbReference type="Proteomes" id="UP001597425"/>
    </source>
</evidence>
<evidence type="ECO:0000256" key="6">
    <source>
        <dbReference type="ARBA" id="ARBA00037589"/>
    </source>
</evidence>
<dbReference type="GO" id="GO:0004852">
    <property type="term" value="F:uroporphyrinogen-III synthase activity"/>
    <property type="evidence" value="ECO:0007669"/>
    <property type="project" value="UniProtKB-EC"/>
</dbReference>
<evidence type="ECO:0000256" key="9">
    <source>
        <dbReference type="RuleBase" id="RU366031"/>
    </source>
</evidence>
<proteinExistence type="inferred from homology"/>
<reference evidence="12" key="1">
    <citation type="journal article" date="2019" name="Int. J. Syst. Evol. Microbiol.">
        <title>The Global Catalogue of Microorganisms (GCM) 10K type strain sequencing project: providing services to taxonomists for standard genome sequencing and annotation.</title>
        <authorList>
            <consortium name="The Broad Institute Genomics Platform"/>
            <consortium name="The Broad Institute Genome Sequencing Center for Infectious Disease"/>
            <person name="Wu L."/>
            <person name="Ma J."/>
        </authorList>
    </citation>
    <scope>NUCLEOTIDE SEQUENCE [LARGE SCALE GENOMIC DNA]</scope>
    <source>
        <strain evidence="12">KCTC 12848</strain>
    </source>
</reference>
<dbReference type="Pfam" id="PF02602">
    <property type="entry name" value="HEM4"/>
    <property type="match status" value="1"/>
</dbReference>
<gene>
    <name evidence="11" type="ORF">ACFSKX_10245</name>
</gene>
<evidence type="ECO:0000256" key="8">
    <source>
        <dbReference type="ARBA" id="ARBA00048617"/>
    </source>
</evidence>
<comment type="catalytic activity">
    <reaction evidence="8 9">
        <text>hydroxymethylbilane = uroporphyrinogen III + H2O</text>
        <dbReference type="Rhea" id="RHEA:18965"/>
        <dbReference type="ChEBI" id="CHEBI:15377"/>
        <dbReference type="ChEBI" id="CHEBI:57308"/>
        <dbReference type="ChEBI" id="CHEBI:57845"/>
        <dbReference type="EC" id="4.2.1.75"/>
    </reaction>
</comment>
<dbReference type="PANTHER" id="PTHR38042">
    <property type="entry name" value="UROPORPHYRINOGEN-III SYNTHASE, CHLOROPLASTIC"/>
    <property type="match status" value="1"/>
</dbReference>
<dbReference type="InterPro" id="IPR036108">
    <property type="entry name" value="4pyrrol_syn_uPrphyn_synt_sf"/>
</dbReference>
<dbReference type="InterPro" id="IPR039793">
    <property type="entry name" value="UROS/Hem4"/>
</dbReference>
<evidence type="ECO:0000313" key="11">
    <source>
        <dbReference type="EMBL" id="MFD2310795.1"/>
    </source>
</evidence>
<evidence type="ECO:0000256" key="4">
    <source>
        <dbReference type="ARBA" id="ARBA00023239"/>
    </source>
</evidence>
<keyword evidence="12" id="KW-1185">Reference proteome</keyword>
<dbReference type="PANTHER" id="PTHR38042:SF1">
    <property type="entry name" value="UROPORPHYRINOGEN-III SYNTHASE, CHLOROPLASTIC"/>
    <property type="match status" value="1"/>
</dbReference>
<evidence type="ECO:0000256" key="2">
    <source>
        <dbReference type="ARBA" id="ARBA00008133"/>
    </source>
</evidence>
<evidence type="ECO:0000256" key="3">
    <source>
        <dbReference type="ARBA" id="ARBA00013109"/>
    </source>
</evidence>
<comment type="similarity">
    <text evidence="2 9">Belongs to the uroporphyrinogen-III synthase family.</text>
</comment>